<dbReference type="PANTHER" id="PTHR11091:SF0">
    <property type="entry name" value="MALATE DEHYDROGENASE"/>
    <property type="match status" value="1"/>
</dbReference>
<accession>A7VWV3</accession>
<dbReference type="InterPro" id="IPR036111">
    <property type="entry name" value="Mal/L-sulfo/L-lacto_DH-like_sf"/>
</dbReference>
<dbReference type="EMBL" id="NOXF01000001">
    <property type="protein sequence ID" value="PEQ25828.1"/>
    <property type="molecule type" value="Genomic_DNA"/>
</dbReference>
<dbReference type="Gene3D" id="3.30.1370.60">
    <property type="entry name" value="Hypothetical oxidoreductase yiak, domain 2"/>
    <property type="match status" value="1"/>
</dbReference>
<dbReference type="Proteomes" id="UP000220611">
    <property type="component" value="Unassembled WGS sequence"/>
</dbReference>
<reference evidence="4 6" key="3">
    <citation type="submission" date="2017-07" db="EMBL/GenBank/DDBJ databases">
        <title>Prevalence of linear plasmids in Cutibacterium (Propionibacterium) acnes isolates obtained from prostatic tissue.</title>
        <authorList>
            <person name="Davidsson S."/>
            <person name="Carlsson J."/>
            <person name="Molling P."/>
            <person name="Andren O."/>
            <person name="Andersson S.-O."/>
            <person name="Brzuszkiewicz E."/>
            <person name="Poehlein A."/>
            <person name="Al-Zeer M."/>
            <person name="Brinkmann V."/>
            <person name="Scavenius C."/>
            <person name="Nazipi S."/>
            <person name="Soderquist B."/>
            <person name="Bruggemann H."/>
        </authorList>
    </citation>
    <scope>NUCLEOTIDE SEQUENCE [LARGE SCALE GENOMIC DNA]</scope>
    <source>
        <strain evidence="4 6">DSM 753</strain>
    </source>
</reference>
<sequence>MDARLSKPLELKIPRLIYHEKLKSWRYAPLDTFEEVQYCVRENIFQKGRVVMSRIIVPEKESQAYVSKLFQTIGAEKKHADVVADHLTMAEMRGQASHGLNRIPFYTQKLEHGGYKANPHMKILREDAGVALLDADDALGAVSCSHAMELCMEKASRTGCASVAVTHSNHIGFLAYYTMMAAKRNMIGIAVCNSGSSTAVWGTRERVLGTDPFSIGVPAKKHFPVILDCATSVVAQGKVSVAETENKPIPGNWAYNKNGEPTTVASEAMVGTMRPFGDYKGSGIAIVISLICAGLTGMPFDFEEENLRRISDLSAGSELAASLIAIDISKFTDAEAFKHRVDGFIDVVKSFKLAPDTEQIYMPGEIEFNKVAANRAAGGFEIGPNLYQKLKNIRDQYGMKFEMDHWKHDD</sequence>
<dbReference type="HOGENOM" id="CLU_040452_3_1_9"/>
<evidence type="ECO:0000313" key="6">
    <source>
        <dbReference type="Proteomes" id="UP000220611"/>
    </source>
</evidence>
<evidence type="ECO:0000256" key="1">
    <source>
        <dbReference type="ARBA" id="ARBA00006056"/>
    </source>
</evidence>
<dbReference type="Proteomes" id="UP000003490">
    <property type="component" value="Unassembled WGS sequence"/>
</dbReference>
<dbReference type="GO" id="GO:0016491">
    <property type="term" value="F:oxidoreductase activity"/>
    <property type="evidence" value="ECO:0007669"/>
    <property type="project" value="UniProtKB-KW"/>
</dbReference>
<evidence type="ECO:0000313" key="3">
    <source>
        <dbReference type="EMBL" id="EDO60250.1"/>
    </source>
</evidence>
<gene>
    <name evidence="4" type="ORF">CH238_02200</name>
    <name evidence="3" type="ORF">CLOLEP_03076</name>
</gene>
<dbReference type="Gene3D" id="1.10.1530.10">
    <property type="match status" value="1"/>
</dbReference>
<dbReference type="InterPro" id="IPR003767">
    <property type="entry name" value="Malate/L-lactate_DH-like"/>
</dbReference>
<dbReference type="Pfam" id="PF02615">
    <property type="entry name" value="Ldh_2"/>
    <property type="match status" value="1"/>
</dbReference>
<keyword evidence="6" id="KW-1185">Reference proteome</keyword>
<comment type="caution">
    <text evidence="3">The sequence shown here is derived from an EMBL/GenBank/DDBJ whole genome shotgun (WGS) entry which is preliminary data.</text>
</comment>
<protein>
    <submittedName>
        <fullName evidence="3">Malate/L-lactate dehydrogenase</fullName>
    </submittedName>
</protein>
<evidence type="ECO:0000256" key="2">
    <source>
        <dbReference type="ARBA" id="ARBA00023002"/>
    </source>
</evidence>
<dbReference type="PANTHER" id="PTHR11091">
    <property type="entry name" value="OXIDOREDUCTASE-RELATED"/>
    <property type="match status" value="1"/>
</dbReference>
<proteinExistence type="inferred from homology"/>
<reference evidence="3 5" key="2">
    <citation type="submission" date="2007-08" db="EMBL/GenBank/DDBJ databases">
        <authorList>
            <person name="Fulton L."/>
            <person name="Clifton S."/>
            <person name="Fulton B."/>
            <person name="Xu J."/>
            <person name="Minx P."/>
            <person name="Pepin K.H."/>
            <person name="Johnson M."/>
            <person name="Thiruvilangam P."/>
            <person name="Bhonagiri V."/>
            <person name="Nash W.E."/>
            <person name="Wang C."/>
            <person name="Mardis E.R."/>
            <person name="Wilson R.K."/>
        </authorList>
    </citation>
    <scope>NUCLEOTIDE SEQUENCE [LARGE SCALE GENOMIC DNA]</scope>
    <source>
        <strain evidence="3 5">DSM 753</strain>
    </source>
</reference>
<dbReference type="OrthoDB" id="9769447at2"/>
<organism evidence="3 5">
    <name type="scientific">[Clostridium] leptum DSM 753</name>
    <dbReference type="NCBI Taxonomy" id="428125"/>
    <lineage>
        <taxon>Bacteria</taxon>
        <taxon>Bacillati</taxon>
        <taxon>Bacillota</taxon>
        <taxon>Clostridia</taxon>
        <taxon>Eubacteriales</taxon>
        <taxon>Oscillospiraceae</taxon>
        <taxon>Oscillospiraceae incertae sedis</taxon>
    </lineage>
</organism>
<dbReference type="eggNOG" id="COG2055">
    <property type="taxonomic scope" value="Bacteria"/>
</dbReference>
<name>A7VWV3_9FIRM</name>
<dbReference type="InterPro" id="IPR043143">
    <property type="entry name" value="Mal/L-sulf/L-lact_DH-like_NADP"/>
</dbReference>
<evidence type="ECO:0000313" key="5">
    <source>
        <dbReference type="Proteomes" id="UP000003490"/>
    </source>
</evidence>
<evidence type="ECO:0000313" key="4">
    <source>
        <dbReference type="EMBL" id="PEQ25828.1"/>
    </source>
</evidence>
<reference evidence="3 5" key="1">
    <citation type="submission" date="2007-08" db="EMBL/GenBank/DDBJ databases">
        <title>Draft genome sequence of Clostridium leptum (DSM 753).</title>
        <authorList>
            <person name="Sudarsanam P."/>
            <person name="Ley R."/>
            <person name="Guruge J."/>
            <person name="Turnbaugh P.J."/>
            <person name="Mahowald M."/>
            <person name="Liep D."/>
            <person name="Gordon J."/>
        </authorList>
    </citation>
    <scope>NUCLEOTIDE SEQUENCE [LARGE SCALE GENOMIC DNA]</scope>
    <source>
        <strain evidence="3 5">DSM 753</strain>
    </source>
</reference>
<keyword evidence="2" id="KW-0560">Oxidoreductase</keyword>
<dbReference type="InterPro" id="IPR043144">
    <property type="entry name" value="Mal/L-sulf/L-lact_DH-like_ah"/>
</dbReference>
<dbReference type="EMBL" id="ABCB02000020">
    <property type="protein sequence ID" value="EDO60250.1"/>
    <property type="molecule type" value="Genomic_DNA"/>
</dbReference>
<dbReference type="SUPFAM" id="SSF89733">
    <property type="entry name" value="L-sulfolactate dehydrogenase-like"/>
    <property type="match status" value="1"/>
</dbReference>
<comment type="similarity">
    <text evidence="1">Belongs to the LDH2/MDH2 oxidoreductase family.</text>
</comment>
<dbReference type="AlphaFoldDB" id="A7VWV3"/>